<dbReference type="InterPro" id="IPR000182">
    <property type="entry name" value="GNAT_dom"/>
</dbReference>
<dbReference type="SUPFAM" id="SSF55729">
    <property type="entry name" value="Acyl-CoA N-acyltransferases (Nat)"/>
    <property type="match status" value="1"/>
</dbReference>
<dbReference type="GO" id="GO:0005840">
    <property type="term" value="C:ribosome"/>
    <property type="evidence" value="ECO:0007669"/>
    <property type="project" value="UniProtKB-KW"/>
</dbReference>
<dbReference type="AlphaFoldDB" id="A0A1G6X897"/>
<dbReference type="InterPro" id="IPR016181">
    <property type="entry name" value="Acyl_CoA_acyltransferase"/>
</dbReference>
<dbReference type="Gene3D" id="3.40.630.30">
    <property type="match status" value="1"/>
</dbReference>
<dbReference type="PANTHER" id="PTHR43877">
    <property type="entry name" value="AMINOALKYLPHOSPHONATE N-ACETYLTRANSFERASE-RELATED-RELATED"/>
    <property type="match status" value="1"/>
</dbReference>
<accession>A0A1G6X897</accession>
<dbReference type="OrthoDB" id="5319888at2"/>
<name>A0A1G6X897_9SPHI</name>
<evidence type="ECO:0000259" key="3">
    <source>
        <dbReference type="PROSITE" id="PS51186"/>
    </source>
</evidence>
<gene>
    <name evidence="4" type="ORF">SAMN05216464_102436</name>
</gene>
<reference evidence="4 5" key="1">
    <citation type="submission" date="2016-10" db="EMBL/GenBank/DDBJ databases">
        <authorList>
            <person name="de Groot N.N."/>
        </authorList>
    </citation>
    <scope>NUCLEOTIDE SEQUENCE [LARGE SCALE GENOMIC DNA]</scope>
    <source>
        <strain evidence="4 5">47C3B</strain>
    </source>
</reference>
<dbReference type="CDD" id="cd04301">
    <property type="entry name" value="NAT_SF"/>
    <property type="match status" value="1"/>
</dbReference>
<dbReference type="InterPro" id="IPR050832">
    <property type="entry name" value="Bact_Acetyltransf"/>
</dbReference>
<evidence type="ECO:0000256" key="1">
    <source>
        <dbReference type="ARBA" id="ARBA00022679"/>
    </source>
</evidence>
<dbReference type="PROSITE" id="PS51186">
    <property type="entry name" value="GNAT"/>
    <property type="match status" value="1"/>
</dbReference>
<evidence type="ECO:0000313" key="4">
    <source>
        <dbReference type="EMBL" id="SDD74344.1"/>
    </source>
</evidence>
<evidence type="ECO:0000256" key="2">
    <source>
        <dbReference type="ARBA" id="ARBA00023315"/>
    </source>
</evidence>
<dbReference type="Pfam" id="PF00583">
    <property type="entry name" value="Acetyltransf_1"/>
    <property type="match status" value="1"/>
</dbReference>
<dbReference type="Proteomes" id="UP000199072">
    <property type="component" value="Unassembled WGS sequence"/>
</dbReference>
<dbReference type="EMBL" id="FNAI01000002">
    <property type="protein sequence ID" value="SDD74344.1"/>
    <property type="molecule type" value="Genomic_DNA"/>
</dbReference>
<keyword evidence="1" id="KW-0808">Transferase</keyword>
<dbReference type="GO" id="GO:0016747">
    <property type="term" value="F:acyltransferase activity, transferring groups other than amino-acyl groups"/>
    <property type="evidence" value="ECO:0007669"/>
    <property type="project" value="InterPro"/>
</dbReference>
<keyword evidence="5" id="KW-1185">Reference proteome</keyword>
<keyword evidence="4" id="KW-0687">Ribonucleoprotein</keyword>
<protein>
    <submittedName>
        <fullName evidence="4">Ribosomal protein S18 acetylase RimI</fullName>
    </submittedName>
</protein>
<proteinExistence type="predicted"/>
<feature type="domain" description="N-acetyltransferase" evidence="3">
    <location>
        <begin position="1"/>
        <end position="184"/>
    </location>
</feature>
<dbReference type="RefSeq" id="WP_091146430.1">
    <property type="nucleotide sequence ID" value="NZ_FNAI01000002.1"/>
</dbReference>
<keyword evidence="2" id="KW-0012">Acyltransferase</keyword>
<keyword evidence="4" id="KW-0689">Ribosomal protein</keyword>
<evidence type="ECO:0000313" key="5">
    <source>
        <dbReference type="Proteomes" id="UP000199072"/>
    </source>
</evidence>
<organism evidence="4 5">
    <name type="scientific">Mucilaginibacter pineti</name>
    <dbReference type="NCBI Taxonomy" id="1391627"/>
    <lineage>
        <taxon>Bacteria</taxon>
        <taxon>Pseudomonadati</taxon>
        <taxon>Bacteroidota</taxon>
        <taxon>Sphingobacteriia</taxon>
        <taxon>Sphingobacteriales</taxon>
        <taxon>Sphingobacteriaceae</taxon>
        <taxon>Mucilaginibacter</taxon>
    </lineage>
</organism>
<sequence length="184" mass="20299">MIRQATPSDARHLALLIVLAMGDLAAKFINSNDTAEAIHVFEKFAGLQANQYSYQNALVYEDETGICGMITAYDGATLDDLRKPFLQYIKLTYGTAIHPEDETQPGEYYIDCLGVYPHQQGKGIGKKLIAALCQKAAAEGYTIVGLLVSKENNGAEKLYAGLGFSIVQEKELLGHSYYHMQRIM</sequence>